<keyword evidence="2" id="KW-1185">Reference proteome</keyword>
<dbReference type="Proteomes" id="UP000198741">
    <property type="component" value="Chromosome I"/>
</dbReference>
<dbReference type="STRING" id="1090615.SAMN04515671_2945"/>
<dbReference type="RefSeq" id="WP_090477009.1">
    <property type="nucleotide sequence ID" value="NZ_LT629710.1"/>
</dbReference>
<dbReference type="AlphaFoldDB" id="A0A1H0PZ57"/>
<evidence type="ECO:0000313" key="1">
    <source>
        <dbReference type="EMBL" id="SDP10477.1"/>
    </source>
</evidence>
<organism evidence="1 2">
    <name type="scientific">Nakamurella panacisegetis</name>
    <dbReference type="NCBI Taxonomy" id="1090615"/>
    <lineage>
        <taxon>Bacteria</taxon>
        <taxon>Bacillati</taxon>
        <taxon>Actinomycetota</taxon>
        <taxon>Actinomycetes</taxon>
        <taxon>Nakamurellales</taxon>
        <taxon>Nakamurellaceae</taxon>
        <taxon>Nakamurella</taxon>
    </lineage>
</organism>
<dbReference type="EMBL" id="LT629710">
    <property type="protein sequence ID" value="SDP10477.1"/>
    <property type="molecule type" value="Genomic_DNA"/>
</dbReference>
<name>A0A1H0PZ57_9ACTN</name>
<accession>A0A1H0PZ57</accession>
<reference evidence="1 2" key="1">
    <citation type="submission" date="2016-10" db="EMBL/GenBank/DDBJ databases">
        <authorList>
            <person name="de Groot N.N."/>
        </authorList>
    </citation>
    <scope>NUCLEOTIDE SEQUENCE [LARGE SCALE GENOMIC DNA]</scope>
    <source>
        <strain evidence="2">P4-7,KCTC 19426,CECT 7604</strain>
    </source>
</reference>
<gene>
    <name evidence="1" type="ORF">SAMN04515671_2945</name>
</gene>
<dbReference type="OrthoDB" id="8210607at2"/>
<sequence>MDNAITLGSIRPSRDWKGTEAERAQARRNLAGSDYVTGAAVADELLEILGLDQLPRRSELVASVPESAWDGTPADGDRYAAAVAE</sequence>
<evidence type="ECO:0000313" key="2">
    <source>
        <dbReference type="Proteomes" id="UP000198741"/>
    </source>
</evidence>
<proteinExistence type="predicted"/>
<protein>
    <submittedName>
        <fullName evidence="1">Uncharacterized protein</fullName>
    </submittedName>
</protein>